<dbReference type="SUPFAM" id="SSF56219">
    <property type="entry name" value="DNase I-like"/>
    <property type="match status" value="1"/>
</dbReference>
<dbReference type="CDD" id="cd09083">
    <property type="entry name" value="EEP-1"/>
    <property type="match status" value="1"/>
</dbReference>
<evidence type="ECO:0000313" key="2">
    <source>
        <dbReference type="EMBL" id="ARJ07126.1"/>
    </source>
</evidence>
<dbReference type="PANTHER" id="PTHR12121">
    <property type="entry name" value="CARBON CATABOLITE REPRESSOR PROTEIN 4"/>
    <property type="match status" value="1"/>
</dbReference>
<protein>
    <recommendedName>
        <fullName evidence="1">Endonuclease/exonuclease/phosphatase domain-containing protein</fullName>
    </recommendedName>
</protein>
<dbReference type="InterPro" id="IPR005135">
    <property type="entry name" value="Endo/exonuclease/phosphatase"/>
</dbReference>
<evidence type="ECO:0000259" key="1">
    <source>
        <dbReference type="Pfam" id="PF03372"/>
    </source>
</evidence>
<accession>A0A1X9LPK8</accession>
<dbReference type="KEGG" id="cphy:B5808_01430"/>
<reference evidence="2 3" key="1">
    <citation type="submission" date="2017-04" db="EMBL/GenBank/DDBJ databases">
        <authorList>
            <person name="Afonso C.L."/>
            <person name="Miller P.J."/>
            <person name="Scott M.A."/>
            <person name="Spackman E."/>
            <person name="Goraichik I."/>
            <person name="Dimitrov K.M."/>
            <person name="Suarez D.L."/>
            <person name="Swayne D.E."/>
        </authorList>
    </citation>
    <scope>NUCLEOTIDE SEQUENCE [LARGE SCALE GENOMIC DNA]</scope>
    <source>
        <strain evidence="3">XA(T)</strain>
    </source>
</reference>
<dbReference type="Pfam" id="PF03372">
    <property type="entry name" value="Exo_endo_phos"/>
    <property type="match status" value="1"/>
</dbReference>
<dbReference type="PANTHER" id="PTHR12121:SF36">
    <property type="entry name" value="ENDONUCLEASE_EXONUCLEASE_PHOSPHATASE DOMAIN-CONTAINING PROTEIN"/>
    <property type="match status" value="1"/>
</dbReference>
<dbReference type="STRING" id="1619308.B5808_01430"/>
<dbReference type="InterPro" id="IPR036691">
    <property type="entry name" value="Endo/exonu/phosph_ase_sf"/>
</dbReference>
<gene>
    <name evidence="2" type="ORF">B5808_01430</name>
</gene>
<organism evidence="2 3">
    <name type="scientific">Cnuibacter physcomitrellae</name>
    <dbReference type="NCBI Taxonomy" id="1619308"/>
    <lineage>
        <taxon>Bacteria</taxon>
        <taxon>Bacillati</taxon>
        <taxon>Actinomycetota</taxon>
        <taxon>Actinomycetes</taxon>
        <taxon>Micrococcales</taxon>
        <taxon>Microbacteriaceae</taxon>
        <taxon>Cnuibacter</taxon>
    </lineage>
</organism>
<name>A0A1X9LPK8_9MICO</name>
<feature type="domain" description="Endonuclease/exonuclease/phosphatase" evidence="1">
    <location>
        <begin position="1"/>
        <end position="245"/>
    </location>
</feature>
<dbReference type="Gene3D" id="3.60.10.10">
    <property type="entry name" value="Endonuclease/exonuclease/phosphatase"/>
    <property type="match status" value="1"/>
</dbReference>
<dbReference type="Proteomes" id="UP000192775">
    <property type="component" value="Chromosome"/>
</dbReference>
<dbReference type="EMBL" id="CP020715">
    <property type="protein sequence ID" value="ARJ07126.1"/>
    <property type="molecule type" value="Genomic_DNA"/>
</dbReference>
<dbReference type="AlphaFoldDB" id="A0A1X9LPK8"/>
<dbReference type="InterPro" id="IPR050410">
    <property type="entry name" value="CCR4/nocturin_mRNA_transcr"/>
</dbReference>
<evidence type="ECO:0000313" key="3">
    <source>
        <dbReference type="Proteomes" id="UP000192775"/>
    </source>
</evidence>
<sequence length="260" mass="29008">MTFNIRRRMPLDPRPADSWSRREPAVAAVLEEARPTLLGVQEALPGQAAAVKRALGRGYRMLGHGRNADGRGEGTPLFFDSTRLRLLEWQQLAVSATPDVPGSRTWGNRTPRMLVRALFLDRVTSARFIMINTHLDNASRRSRFEGARMLRQRAESDGLPTIITGDFNSGEGTEPLDELFSDGALVDAWHAAARRLSPLWGTFENYRDPRPHRKRIDWIVVSAAIEVSAVQIGVRRPKGVWPSDHLPVQAVVRIPAPDAV</sequence>
<keyword evidence="3" id="KW-1185">Reference proteome</keyword>
<proteinExistence type="predicted"/>
<dbReference type="GO" id="GO:0000175">
    <property type="term" value="F:3'-5'-RNA exonuclease activity"/>
    <property type="evidence" value="ECO:0007669"/>
    <property type="project" value="TreeGrafter"/>
</dbReference>